<accession>A0A0N8A9H5</accession>
<evidence type="ECO:0000313" key="1">
    <source>
        <dbReference type="EMBL" id="JAN82257.1"/>
    </source>
</evidence>
<organism evidence="2 3">
    <name type="scientific">Daphnia magna</name>
    <dbReference type="NCBI Taxonomy" id="35525"/>
    <lineage>
        <taxon>Eukaryota</taxon>
        <taxon>Metazoa</taxon>
        <taxon>Ecdysozoa</taxon>
        <taxon>Arthropoda</taxon>
        <taxon>Crustacea</taxon>
        <taxon>Branchiopoda</taxon>
        <taxon>Diplostraca</taxon>
        <taxon>Cladocera</taxon>
        <taxon>Anomopoda</taxon>
        <taxon>Daphniidae</taxon>
        <taxon>Daphnia</taxon>
    </lineage>
</organism>
<dbReference type="Proteomes" id="UP000076858">
    <property type="component" value="Unassembled WGS sequence"/>
</dbReference>
<name>A0A0N8A9H5_9CRUS</name>
<reference evidence="1" key="1">
    <citation type="submission" date="2015-10" db="EMBL/GenBank/DDBJ databases">
        <title>EvidentialGene: Evidence-directed Construction of Complete mRNA Transcriptomes without Genomes.</title>
        <authorList>
            <person name="Gilbert D.G."/>
        </authorList>
    </citation>
    <scope>NUCLEOTIDE SEQUENCE</scope>
</reference>
<dbReference type="AlphaFoldDB" id="A0A0N8A9H5"/>
<dbReference type="EMBL" id="GDIQ01012480">
    <property type="protein sequence ID" value="JAN82257.1"/>
    <property type="molecule type" value="Transcribed_RNA"/>
</dbReference>
<evidence type="ECO:0000313" key="2">
    <source>
        <dbReference type="EMBL" id="KZS07048.1"/>
    </source>
</evidence>
<evidence type="ECO:0000313" key="3">
    <source>
        <dbReference type="Proteomes" id="UP000076858"/>
    </source>
</evidence>
<gene>
    <name evidence="2" type="ORF">APZ42_029592</name>
</gene>
<protein>
    <submittedName>
        <fullName evidence="2">Uncharacterized protein</fullName>
    </submittedName>
</protein>
<proteinExistence type="predicted"/>
<sequence>MALAEQVNRNIQKKKNSDSEVKPFVVAVQQSRLRSRSQYVAKYCPHVANESSASTQSRKFHTKLDFGHQWP</sequence>
<reference evidence="2 3" key="2">
    <citation type="submission" date="2016-03" db="EMBL/GenBank/DDBJ databases">
        <title>EvidentialGene: Evidence-directed Construction of Genes on Genomes.</title>
        <authorList>
            <person name="Gilbert D.G."/>
            <person name="Choi J.-H."/>
            <person name="Mockaitis K."/>
            <person name="Colbourne J."/>
            <person name="Pfrender M."/>
        </authorList>
    </citation>
    <scope>NUCLEOTIDE SEQUENCE [LARGE SCALE GENOMIC DNA]</scope>
    <source>
        <strain evidence="2 3">Xinb3</strain>
        <tissue evidence="2">Complete organism</tissue>
    </source>
</reference>
<keyword evidence="3" id="KW-1185">Reference proteome</keyword>
<dbReference type="EMBL" id="LRGB01002580">
    <property type="protein sequence ID" value="KZS07048.1"/>
    <property type="molecule type" value="Genomic_DNA"/>
</dbReference>